<feature type="transmembrane region" description="Helical" evidence="1">
    <location>
        <begin position="48"/>
        <end position="71"/>
    </location>
</feature>
<evidence type="ECO:0000256" key="1">
    <source>
        <dbReference type="SAM" id="Phobius"/>
    </source>
</evidence>
<gene>
    <name evidence="2" type="ORF">Q5716_03015</name>
</gene>
<dbReference type="RefSeq" id="WP_305001607.1">
    <property type="nucleotide sequence ID" value="NZ_JAUQUB010000001.1"/>
</dbReference>
<proteinExistence type="predicted"/>
<dbReference type="Proteomes" id="UP001241072">
    <property type="component" value="Unassembled WGS sequence"/>
</dbReference>
<dbReference type="EMBL" id="JAUQUB010000001">
    <property type="protein sequence ID" value="MDO7881192.1"/>
    <property type="molecule type" value="Genomic_DNA"/>
</dbReference>
<organism evidence="2 3">
    <name type="scientific">Antiquaquibacter soli</name>
    <dbReference type="NCBI Taxonomy" id="3064523"/>
    <lineage>
        <taxon>Bacteria</taxon>
        <taxon>Bacillati</taxon>
        <taxon>Actinomycetota</taxon>
        <taxon>Actinomycetes</taxon>
        <taxon>Micrococcales</taxon>
        <taxon>Microbacteriaceae</taxon>
        <taxon>Antiquaquibacter</taxon>
    </lineage>
</organism>
<keyword evidence="1" id="KW-1133">Transmembrane helix</keyword>
<keyword evidence="3" id="KW-1185">Reference proteome</keyword>
<name>A0ABT9BJJ4_9MICO</name>
<comment type="caution">
    <text evidence="2">The sequence shown here is derived from an EMBL/GenBank/DDBJ whole genome shotgun (WGS) entry which is preliminary data.</text>
</comment>
<accession>A0ABT9BJJ4</accession>
<reference evidence="2 3" key="1">
    <citation type="submission" date="2023-07" db="EMBL/GenBank/DDBJ databases">
        <title>Protaetiibacter sp. nov WY-16 isolated from soil.</title>
        <authorList>
            <person name="Liu B."/>
            <person name="Wan Y."/>
        </authorList>
    </citation>
    <scope>NUCLEOTIDE SEQUENCE [LARGE SCALE GENOMIC DNA]</scope>
    <source>
        <strain evidence="2 3">WY-16</strain>
    </source>
</reference>
<feature type="transmembrane region" description="Helical" evidence="1">
    <location>
        <begin position="78"/>
        <end position="101"/>
    </location>
</feature>
<feature type="transmembrane region" description="Helical" evidence="1">
    <location>
        <begin position="21"/>
        <end position="42"/>
    </location>
</feature>
<keyword evidence="1" id="KW-0472">Membrane</keyword>
<sequence>MTQPIDPTRVRDQPSLRNSSGTIWLVVGGLLTVVSAILLSFLTTLDTALAITGLVVVLALSVAMVAVRVLVPEGRRRLALMAGCMIGIAAASLLFIGIIAATQWEALGR</sequence>
<evidence type="ECO:0008006" key="4">
    <source>
        <dbReference type="Google" id="ProtNLM"/>
    </source>
</evidence>
<keyword evidence="1" id="KW-0812">Transmembrane</keyword>
<evidence type="ECO:0000313" key="2">
    <source>
        <dbReference type="EMBL" id="MDO7881192.1"/>
    </source>
</evidence>
<protein>
    <recommendedName>
        <fullName evidence="4">DUF4190 domain-containing protein</fullName>
    </recommendedName>
</protein>
<evidence type="ECO:0000313" key="3">
    <source>
        <dbReference type="Proteomes" id="UP001241072"/>
    </source>
</evidence>